<keyword evidence="2" id="KW-0143">Chaperone</keyword>
<dbReference type="InterPro" id="IPR010723">
    <property type="entry name" value="HemN_C"/>
</dbReference>
<feature type="domain" description="Radical SAM core" evidence="3">
    <location>
        <begin position="1"/>
        <end position="230"/>
    </location>
</feature>
<dbReference type="GO" id="GO:0004109">
    <property type="term" value="F:coproporphyrinogen oxidase activity"/>
    <property type="evidence" value="ECO:0007669"/>
    <property type="project" value="InterPro"/>
</dbReference>
<dbReference type="SFLD" id="SFLDF00288">
    <property type="entry name" value="HemN-like__clustered_with_nucl"/>
    <property type="match status" value="1"/>
</dbReference>
<sequence>MSGIYIHIPFCKQACHYCDFHFSTSMKKKDEMVLALAKELEMRKNEFAQETVETIYFGGGTPSRLQIADLRLQIVAIYDNYKVIEKPEITLEANPDDLSEDYLIELTKIGVNRLSIGIQSFFEDDLKMMNRAHNSAEAKKCLEVATQYFDNISLDLIYGIPGMSVERWKQNIETALSFGIPHISSYALTVEPKTALNKLIQTGKIAEPKDEVASAHFMILVETLEANGFVHYELSNFGKENYFSKNNSAYWLGKKYIGIGPSAHSYDGISRSWNVANNALYLKSIQESKLPNEIEILSVADCYNEYIMTGLRTIWGVSLDRIQTEFGQNYLDYLLNQAQKFLSDDLLFIENNILKPTKKGKFLTDGIASDLFYLNLE</sequence>
<proteinExistence type="inferred from homology"/>
<dbReference type="SUPFAM" id="SSF102114">
    <property type="entry name" value="Radical SAM enzymes"/>
    <property type="match status" value="1"/>
</dbReference>
<accession>A0A1D9PAA4</accession>
<dbReference type="SFLD" id="SFLDS00029">
    <property type="entry name" value="Radical_SAM"/>
    <property type="match status" value="1"/>
</dbReference>
<dbReference type="AlphaFoldDB" id="A0A1D9PAA4"/>
<dbReference type="RefSeq" id="WP_071184745.1">
    <property type="nucleotide sequence ID" value="NZ_CP017774.1"/>
</dbReference>
<dbReference type="SFLD" id="SFLDF00562">
    <property type="entry name" value="HemN-like__clustered_with_heat"/>
    <property type="match status" value="1"/>
</dbReference>
<keyword evidence="2" id="KW-0408">Iron</keyword>
<dbReference type="OrthoDB" id="9808022at2"/>
<dbReference type="InterPro" id="IPR058240">
    <property type="entry name" value="rSAM_sf"/>
</dbReference>
<comment type="function">
    <text evidence="2">Probably acts as a heme chaperone, transferring heme to an unknown acceptor. Binds one molecule of heme per monomer, possibly covalently. Binds 1 [4Fe-4S] cluster. The cluster is coordinated with 3 cysteines and an exchangeable S-adenosyl-L-methionine.</text>
</comment>
<dbReference type="PANTHER" id="PTHR13932:SF5">
    <property type="entry name" value="RADICAL S-ADENOSYL METHIONINE DOMAIN-CONTAINING PROTEIN 1, MITOCHONDRIAL"/>
    <property type="match status" value="1"/>
</dbReference>
<comment type="similarity">
    <text evidence="1">Belongs to the anaerobic coproporphyrinogen-III oxidase family. HemW subfamily.</text>
</comment>
<keyword evidence="5" id="KW-1185">Reference proteome</keyword>
<dbReference type="Pfam" id="PF06969">
    <property type="entry name" value="HemN_C"/>
    <property type="match status" value="1"/>
</dbReference>
<keyword evidence="2" id="KW-0004">4Fe-4S</keyword>
<evidence type="ECO:0000256" key="2">
    <source>
        <dbReference type="RuleBase" id="RU364116"/>
    </source>
</evidence>
<dbReference type="PANTHER" id="PTHR13932">
    <property type="entry name" value="COPROPORPHYRINIGEN III OXIDASE"/>
    <property type="match status" value="1"/>
</dbReference>
<dbReference type="GO" id="GO:0006779">
    <property type="term" value="P:porphyrin-containing compound biosynthetic process"/>
    <property type="evidence" value="ECO:0007669"/>
    <property type="project" value="InterPro"/>
</dbReference>
<keyword evidence="2" id="KW-0349">Heme</keyword>
<dbReference type="Gene3D" id="3.80.30.20">
    <property type="entry name" value="tm_1862 like domain"/>
    <property type="match status" value="1"/>
</dbReference>
<dbReference type="InterPro" id="IPR004559">
    <property type="entry name" value="HemW-like"/>
</dbReference>
<gene>
    <name evidence="4" type="ORF">BIW12_08605</name>
</gene>
<evidence type="ECO:0000259" key="3">
    <source>
        <dbReference type="PROSITE" id="PS51918"/>
    </source>
</evidence>
<comment type="subcellular location">
    <subcellularLocation>
        <location evidence="2">Cytoplasm</location>
    </subcellularLocation>
</comment>
<dbReference type="InterPro" id="IPR034505">
    <property type="entry name" value="Coproporphyrinogen-III_oxidase"/>
</dbReference>
<keyword evidence="2" id="KW-0411">Iron-sulfur</keyword>
<dbReference type="InterPro" id="IPR006638">
    <property type="entry name" value="Elp3/MiaA/NifB-like_rSAM"/>
</dbReference>
<dbReference type="STRING" id="1306519.BIW12_08605"/>
<name>A0A1D9PAA4_9FLAO</name>
<protein>
    <recommendedName>
        <fullName evidence="2">Heme chaperone HemW</fullName>
    </recommendedName>
</protein>
<dbReference type="EMBL" id="CP017774">
    <property type="protein sequence ID" value="AOZ99496.1"/>
    <property type="molecule type" value="Genomic_DNA"/>
</dbReference>
<keyword evidence="2" id="KW-0479">Metal-binding</keyword>
<dbReference type="SFLD" id="SFLDG01065">
    <property type="entry name" value="anaerobic_coproporphyrinogen-I"/>
    <property type="match status" value="1"/>
</dbReference>
<keyword evidence="2" id="KW-0949">S-adenosyl-L-methionine</keyword>
<dbReference type="GO" id="GO:0051539">
    <property type="term" value="F:4 iron, 4 sulfur cluster binding"/>
    <property type="evidence" value="ECO:0007669"/>
    <property type="project" value="UniProtKB-UniRule"/>
</dbReference>
<dbReference type="NCBIfam" id="TIGR00539">
    <property type="entry name" value="hemN_rel"/>
    <property type="match status" value="1"/>
</dbReference>
<evidence type="ECO:0000313" key="5">
    <source>
        <dbReference type="Proteomes" id="UP000178198"/>
    </source>
</evidence>
<dbReference type="SMART" id="SM00729">
    <property type="entry name" value="Elp3"/>
    <property type="match status" value="1"/>
</dbReference>
<dbReference type="GO" id="GO:0005737">
    <property type="term" value="C:cytoplasm"/>
    <property type="evidence" value="ECO:0007669"/>
    <property type="project" value="UniProtKB-SubCell"/>
</dbReference>
<dbReference type="InterPro" id="IPR007197">
    <property type="entry name" value="rSAM"/>
</dbReference>
<reference evidence="4 5" key="1">
    <citation type="submission" date="2016-10" db="EMBL/GenBank/DDBJ databases">
        <title>Complete Genome Sequence of Flavobacterium sp. PK15.</title>
        <authorList>
            <person name="Ekwe A."/>
            <person name="Kim S.B."/>
        </authorList>
    </citation>
    <scope>NUCLEOTIDE SEQUENCE [LARGE SCALE GENOMIC DNA]</scope>
    <source>
        <strain evidence="4 5">PK15</strain>
    </source>
</reference>
<dbReference type="Proteomes" id="UP000178198">
    <property type="component" value="Chromosome"/>
</dbReference>
<dbReference type="CDD" id="cd01335">
    <property type="entry name" value="Radical_SAM"/>
    <property type="match status" value="1"/>
</dbReference>
<keyword evidence="2" id="KW-0963">Cytoplasm</keyword>
<dbReference type="PROSITE" id="PS51918">
    <property type="entry name" value="RADICAL_SAM"/>
    <property type="match status" value="1"/>
</dbReference>
<evidence type="ECO:0000313" key="4">
    <source>
        <dbReference type="EMBL" id="AOZ99496.1"/>
    </source>
</evidence>
<evidence type="ECO:0000256" key="1">
    <source>
        <dbReference type="ARBA" id="ARBA00006100"/>
    </source>
</evidence>
<dbReference type="InterPro" id="IPR023404">
    <property type="entry name" value="rSAM_horseshoe"/>
</dbReference>
<dbReference type="GO" id="GO:0046872">
    <property type="term" value="F:metal ion binding"/>
    <property type="evidence" value="ECO:0007669"/>
    <property type="project" value="UniProtKB-UniRule"/>
</dbReference>
<dbReference type="Pfam" id="PF04055">
    <property type="entry name" value="Radical_SAM"/>
    <property type="match status" value="1"/>
</dbReference>
<organism evidence="4 5">
    <name type="scientific">Flavobacterium commune</name>
    <dbReference type="NCBI Taxonomy" id="1306519"/>
    <lineage>
        <taxon>Bacteria</taxon>
        <taxon>Pseudomonadati</taxon>
        <taxon>Bacteroidota</taxon>
        <taxon>Flavobacteriia</taxon>
        <taxon>Flavobacteriales</taxon>
        <taxon>Flavobacteriaceae</taxon>
        <taxon>Flavobacterium</taxon>
    </lineage>
</organism>
<dbReference type="KEGG" id="fcm:BIW12_08605"/>